<feature type="domain" description="Cystatin" evidence="12">
    <location>
        <begin position="25"/>
        <end position="134"/>
    </location>
</feature>
<evidence type="ECO:0000256" key="4">
    <source>
        <dbReference type="ARBA" id="ARBA00022692"/>
    </source>
</evidence>
<dbReference type="SUPFAM" id="SSF54403">
    <property type="entry name" value="Cystatin/monellin"/>
    <property type="match status" value="1"/>
</dbReference>
<proteinExistence type="inferred from homology"/>
<reference evidence="13" key="1">
    <citation type="journal article" date="2023" name="Science">
        <title>Genome structures resolve the early diversification of teleost fishes.</title>
        <authorList>
            <person name="Parey E."/>
            <person name="Louis A."/>
            <person name="Montfort J."/>
            <person name="Bouchez O."/>
            <person name="Roques C."/>
            <person name="Iampietro C."/>
            <person name="Lluch J."/>
            <person name="Castinel A."/>
            <person name="Donnadieu C."/>
            <person name="Desvignes T."/>
            <person name="Floi Bucao C."/>
            <person name="Jouanno E."/>
            <person name="Wen M."/>
            <person name="Mejri S."/>
            <person name="Dirks R."/>
            <person name="Jansen H."/>
            <person name="Henkel C."/>
            <person name="Chen W.J."/>
            <person name="Zahm M."/>
            <person name="Cabau C."/>
            <person name="Klopp C."/>
            <person name="Thompson A.W."/>
            <person name="Robinson-Rechavi M."/>
            <person name="Braasch I."/>
            <person name="Lecointre G."/>
            <person name="Bobe J."/>
            <person name="Postlethwait J.H."/>
            <person name="Berthelot C."/>
            <person name="Roest Crollius H."/>
            <person name="Guiguen Y."/>
        </authorList>
    </citation>
    <scope>NUCLEOTIDE SEQUENCE</scope>
    <source>
        <strain evidence="13">Concon-B</strain>
    </source>
</reference>
<dbReference type="Gene3D" id="3.10.450.10">
    <property type="match status" value="1"/>
</dbReference>
<dbReference type="GO" id="GO:0000139">
    <property type="term" value="C:Golgi membrane"/>
    <property type="evidence" value="ECO:0007669"/>
    <property type="project" value="UniProtKB-SubCell"/>
</dbReference>
<dbReference type="InterPro" id="IPR000010">
    <property type="entry name" value="Cystatin_dom"/>
</dbReference>
<sequence length="436" mass="46175">MSPCLCPAVLAMVFQVARLAAASPVMTGAPFDVPPDRTDVLRAARFAVYEYNREFSDEEYAYKTTSIASSKVQVVAGLNFILDVYLALTQCKKISASDVENCPLQINGKKLRCHFVVLEVPWEEIVRLTERRCTADQRAQTYQTPHSSSASLTRLIPLMVKLSEKKLQFVSVLGAGLLCGTALAIIIPEGVELLHNSWRGPLPPCSSGGGKENSSSPPSPSLPPTPQGLPPHFFMGVSLVVGFTLMFVVDQIGSYLSMHDPRTGVSSGASITATLGLVIHAAADGVALGAAVASSQVTVQIIVFLAVILHKAPAAFGLVSFLLHSGLEKRQIQKHLLAFSIAAPLLAISTYFILIATGGSSQTRLSATGIGMLFSAGTFLYVATVHVLPEISSRGQHLHHAGAASYQQGGLGVLESLTLVIGTALPVLLALGLHDD</sequence>
<keyword evidence="9" id="KW-0406">Ion transport</keyword>
<comment type="similarity">
    <text evidence="9">Belongs to the ZIP transporter (TC 2.A.5) family.</text>
</comment>
<dbReference type="InterPro" id="IPR046350">
    <property type="entry name" value="Cystatin_sf"/>
</dbReference>
<keyword evidence="5 9" id="KW-1133">Transmembrane helix</keyword>
<keyword evidence="9" id="KW-0813">Transport</keyword>
<feature type="transmembrane region" description="Helical" evidence="9">
    <location>
        <begin position="335"/>
        <end position="355"/>
    </location>
</feature>
<comment type="subcellular location">
    <subcellularLocation>
        <location evidence="9">Cell membrane</location>
        <topology evidence="9">Multi-pass membrane protein</topology>
    </subcellularLocation>
    <subcellularLocation>
        <location evidence="9">Cytoplasm</location>
        <location evidence="9">Perinuclear region</location>
    </subcellularLocation>
    <subcellularLocation>
        <location evidence="1">Endomembrane system</location>
        <topology evidence="1">Multi-pass membrane protein</topology>
    </subcellularLocation>
    <subcellularLocation>
        <location evidence="2">Golgi apparatus membrane</location>
    </subcellularLocation>
    <subcellularLocation>
        <location evidence="9">Golgi apparatus</location>
        <location evidence="9">trans-Golgi network membrane</location>
    </subcellularLocation>
    <subcellularLocation>
        <location evidence="9">Mitochondrion</location>
    </subcellularLocation>
    <subcellularLocation>
        <location evidence="9">Nucleus</location>
    </subcellularLocation>
</comment>
<feature type="transmembrane region" description="Helical" evidence="9">
    <location>
        <begin position="367"/>
        <end position="388"/>
    </location>
</feature>
<evidence type="ECO:0000256" key="2">
    <source>
        <dbReference type="ARBA" id="ARBA00004394"/>
    </source>
</evidence>
<dbReference type="Pfam" id="PF02535">
    <property type="entry name" value="Zip"/>
    <property type="match status" value="1"/>
</dbReference>
<dbReference type="OrthoDB" id="19859at2759"/>
<dbReference type="Pfam" id="PF00031">
    <property type="entry name" value="Cystatin"/>
    <property type="match status" value="1"/>
</dbReference>
<comment type="similarity">
    <text evidence="3">Belongs to the cystatin family.</text>
</comment>
<protein>
    <recommendedName>
        <fullName evidence="9">Zinc transporter ZIP9</fullName>
        <shortName evidence="9">ZIP-9</shortName>
    </recommendedName>
    <alternativeName>
        <fullName evidence="9">Solute carrier family 39 member 9</fullName>
    </alternativeName>
    <alternativeName>
        <fullName evidence="9">Zrt- and Irt-like protein 9</fullName>
    </alternativeName>
</protein>
<keyword evidence="9" id="KW-0862">Zinc</keyword>
<feature type="chain" id="PRO_5040412661" description="Zinc transporter ZIP9" evidence="11">
    <location>
        <begin position="23"/>
        <end position="436"/>
    </location>
</feature>
<dbReference type="GO" id="GO:0005634">
    <property type="term" value="C:nucleus"/>
    <property type="evidence" value="ECO:0007669"/>
    <property type="project" value="UniProtKB-SubCell"/>
</dbReference>
<dbReference type="AlphaFoldDB" id="A0A9Q1HNW1"/>
<evidence type="ECO:0000259" key="12">
    <source>
        <dbReference type="SMART" id="SM00043"/>
    </source>
</evidence>
<name>A0A9Q1HNW1_CONCO</name>
<feature type="region of interest" description="Disordered" evidence="10">
    <location>
        <begin position="202"/>
        <end position="227"/>
    </location>
</feature>
<organism evidence="13 14">
    <name type="scientific">Conger conger</name>
    <name type="common">Conger eel</name>
    <name type="synonym">Muraena conger</name>
    <dbReference type="NCBI Taxonomy" id="82655"/>
    <lineage>
        <taxon>Eukaryota</taxon>
        <taxon>Metazoa</taxon>
        <taxon>Chordata</taxon>
        <taxon>Craniata</taxon>
        <taxon>Vertebrata</taxon>
        <taxon>Euteleostomi</taxon>
        <taxon>Actinopterygii</taxon>
        <taxon>Neopterygii</taxon>
        <taxon>Teleostei</taxon>
        <taxon>Anguilliformes</taxon>
        <taxon>Congridae</taxon>
        <taxon>Conger</taxon>
    </lineage>
</organism>
<feature type="compositionally biased region" description="Pro residues" evidence="10">
    <location>
        <begin position="217"/>
        <end position="227"/>
    </location>
</feature>
<dbReference type="GO" id="GO:0005385">
    <property type="term" value="F:zinc ion transmembrane transporter activity"/>
    <property type="evidence" value="ECO:0007669"/>
    <property type="project" value="UniProtKB-UniRule"/>
</dbReference>
<keyword evidence="14" id="KW-1185">Reference proteome</keyword>
<keyword evidence="9" id="KW-0325">Glycoprotein</keyword>
<feature type="transmembrane region" description="Helical" evidence="9">
    <location>
        <begin position="229"/>
        <end position="249"/>
    </location>
</feature>
<dbReference type="EMBL" id="JAFJMO010000018">
    <property type="protein sequence ID" value="KAJ8250819.1"/>
    <property type="molecule type" value="Genomic_DNA"/>
</dbReference>
<dbReference type="GO" id="GO:0004869">
    <property type="term" value="F:cysteine-type endopeptidase inhibitor activity"/>
    <property type="evidence" value="ECO:0007669"/>
    <property type="project" value="InterPro"/>
</dbReference>
<dbReference type="SMART" id="SM00043">
    <property type="entry name" value="CY"/>
    <property type="match status" value="1"/>
</dbReference>
<dbReference type="PANTHER" id="PTHR16133:SF4">
    <property type="entry name" value="ZINC TRANSPORTER ZIP9"/>
    <property type="match status" value="1"/>
</dbReference>
<evidence type="ECO:0000256" key="9">
    <source>
        <dbReference type="RuleBase" id="RU369011"/>
    </source>
</evidence>
<feature type="transmembrane region" description="Helical" evidence="9">
    <location>
        <begin position="270"/>
        <end position="293"/>
    </location>
</feature>
<evidence type="ECO:0000256" key="11">
    <source>
        <dbReference type="SAM" id="SignalP"/>
    </source>
</evidence>
<evidence type="ECO:0000256" key="10">
    <source>
        <dbReference type="SAM" id="MobiDB-lite"/>
    </source>
</evidence>
<feature type="transmembrane region" description="Helical" evidence="9">
    <location>
        <begin position="299"/>
        <end position="323"/>
    </location>
</feature>
<evidence type="ECO:0000256" key="7">
    <source>
        <dbReference type="ARBA" id="ARBA00023136"/>
    </source>
</evidence>
<dbReference type="GO" id="GO:0048471">
    <property type="term" value="C:perinuclear region of cytoplasm"/>
    <property type="evidence" value="ECO:0007669"/>
    <property type="project" value="UniProtKB-SubCell"/>
</dbReference>
<dbReference type="CDD" id="cd00042">
    <property type="entry name" value="CY"/>
    <property type="match status" value="1"/>
</dbReference>
<dbReference type="PANTHER" id="PTHR16133">
    <property type="entry name" value="SOLUTE CARRIER FAMILY 39 ZINC TRANSPORTER , MEMBER 9-RELATED"/>
    <property type="match status" value="1"/>
</dbReference>
<feature type="transmembrane region" description="Helical" evidence="9">
    <location>
        <begin position="409"/>
        <end position="433"/>
    </location>
</feature>
<dbReference type="InterPro" id="IPR003689">
    <property type="entry name" value="ZIP"/>
</dbReference>
<feature type="signal peptide" evidence="11">
    <location>
        <begin position="1"/>
        <end position="22"/>
    </location>
</feature>
<evidence type="ECO:0000256" key="5">
    <source>
        <dbReference type="ARBA" id="ARBA00022989"/>
    </source>
</evidence>
<dbReference type="FunFam" id="3.10.450.10:FF:000004">
    <property type="entry name" value="Cystatin C"/>
    <property type="match status" value="1"/>
</dbReference>
<dbReference type="GO" id="GO:0005739">
    <property type="term" value="C:mitochondrion"/>
    <property type="evidence" value="ECO:0007669"/>
    <property type="project" value="UniProtKB-SubCell"/>
</dbReference>
<keyword evidence="11" id="KW-0732">Signal</keyword>
<evidence type="ECO:0000256" key="1">
    <source>
        <dbReference type="ARBA" id="ARBA00004127"/>
    </source>
</evidence>
<comment type="caution">
    <text evidence="13">The sequence shown here is derived from an EMBL/GenBank/DDBJ whole genome shotgun (WGS) entry which is preliminary data.</text>
</comment>
<dbReference type="InterPro" id="IPR045891">
    <property type="entry name" value="ZIP9"/>
</dbReference>
<keyword evidence="8" id="KW-1015">Disulfide bond</keyword>
<keyword evidence="9" id="KW-0864">Zinc transport</keyword>
<dbReference type="Proteomes" id="UP001152803">
    <property type="component" value="Unassembled WGS sequence"/>
</dbReference>
<feature type="transmembrane region" description="Helical" evidence="9">
    <location>
        <begin position="167"/>
        <end position="187"/>
    </location>
</feature>
<evidence type="ECO:0000256" key="6">
    <source>
        <dbReference type="ARBA" id="ARBA00023034"/>
    </source>
</evidence>
<evidence type="ECO:0000256" key="8">
    <source>
        <dbReference type="ARBA" id="ARBA00023157"/>
    </source>
</evidence>
<dbReference type="GO" id="GO:0005886">
    <property type="term" value="C:plasma membrane"/>
    <property type="evidence" value="ECO:0007669"/>
    <property type="project" value="UniProtKB-SubCell"/>
</dbReference>
<evidence type="ECO:0000256" key="3">
    <source>
        <dbReference type="ARBA" id="ARBA00009403"/>
    </source>
</evidence>
<evidence type="ECO:0000313" key="14">
    <source>
        <dbReference type="Proteomes" id="UP001152803"/>
    </source>
</evidence>
<evidence type="ECO:0000313" key="13">
    <source>
        <dbReference type="EMBL" id="KAJ8250819.1"/>
    </source>
</evidence>
<keyword evidence="6" id="KW-0333">Golgi apparatus</keyword>
<accession>A0A9Q1HNW1</accession>
<keyword evidence="4 9" id="KW-0812">Transmembrane</keyword>
<keyword evidence="7 9" id="KW-0472">Membrane</keyword>
<comment type="function">
    <text evidence="9">Transports zinc ions across cell and organelle membranes into the cytoplasm and regulates intracellular zinc homeostasis. Participates in the zinc ions efflux out of the secretory compartments. Also functions as membrane androgen receptor that mediates, through a G protein, the non-classical androgen signaling pathway, characterized by the activation of MAPK3/MAPK1 (Erk1/2) and transcription factors CREB1 or ATF1. Moreover, has dual functions as membrane-bound androgen receptor and as an androgen-dependent zinc transporter both of which are mediated through an inhibitory G protein (Gi) that mediates both MAP kinase and zinc signaling leading to the androgen-dependent apoptotic process.</text>
</comment>
<gene>
    <name evidence="13" type="ORF">COCON_G00227410</name>
</gene>